<dbReference type="InterPro" id="IPR028939">
    <property type="entry name" value="P5C_Rdtase_cat_N"/>
</dbReference>
<name>A0ABV2ZVJ4_9ACTN</name>
<dbReference type="Pfam" id="PF03807">
    <property type="entry name" value="F420_oxidored"/>
    <property type="match status" value="1"/>
</dbReference>
<dbReference type="Proteomes" id="UP001550739">
    <property type="component" value="Unassembled WGS sequence"/>
</dbReference>
<dbReference type="Gene3D" id="3.40.50.720">
    <property type="entry name" value="NAD(P)-binding Rossmann-like Domain"/>
    <property type="match status" value="1"/>
</dbReference>
<dbReference type="EMBL" id="JBEZVE010000030">
    <property type="protein sequence ID" value="MEU3786587.1"/>
    <property type="molecule type" value="Genomic_DNA"/>
</dbReference>
<dbReference type="RefSeq" id="WP_361708837.1">
    <property type="nucleotide sequence ID" value="NZ_JBEZVE010000030.1"/>
</dbReference>
<evidence type="ECO:0000313" key="4">
    <source>
        <dbReference type="EMBL" id="MEU3786587.1"/>
    </source>
</evidence>
<reference evidence="4 5" key="1">
    <citation type="submission" date="2024-06" db="EMBL/GenBank/DDBJ databases">
        <title>The Natural Products Discovery Center: Release of the First 8490 Sequenced Strains for Exploring Actinobacteria Biosynthetic Diversity.</title>
        <authorList>
            <person name="Kalkreuter E."/>
            <person name="Kautsar S.A."/>
            <person name="Yang D."/>
            <person name="Bader C.D."/>
            <person name="Teijaro C.N."/>
            <person name="Fluegel L."/>
            <person name="Davis C.M."/>
            <person name="Simpson J.R."/>
            <person name="Lauterbach L."/>
            <person name="Steele A.D."/>
            <person name="Gui C."/>
            <person name="Meng S."/>
            <person name="Li G."/>
            <person name="Viehrig K."/>
            <person name="Ye F."/>
            <person name="Su P."/>
            <person name="Kiefer A.F."/>
            <person name="Nichols A."/>
            <person name="Cepeda A.J."/>
            <person name="Yan W."/>
            <person name="Fan B."/>
            <person name="Jiang Y."/>
            <person name="Adhikari A."/>
            <person name="Zheng C.-J."/>
            <person name="Schuster L."/>
            <person name="Cowan T.M."/>
            <person name="Smanski M.J."/>
            <person name="Chevrette M.G."/>
            <person name="De Carvalho L.P.S."/>
            <person name="Shen B."/>
        </authorList>
    </citation>
    <scope>NUCLEOTIDE SEQUENCE [LARGE SCALE GENOMIC DNA]</scope>
    <source>
        <strain evidence="4 5">NPDC033843</strain>
    </source>
</reference>
<dbReference type="SUPFAM" id="SSF51735">
    <property type="entry name" value="NAD(P)-binding Rossmann-fold domains"/>
    <property type="match status" value="1"/>
</dbReference>
<evidence type="ECO:0000313" key="5">
    <source>
        <dbReference type="Proteomes" id="UP001550739"/>
    </source>
</evidence>
<dbReference type="InterPro" id="IPR036291">
    <property type="entry name" value="NAD(P)-bd_dom_sf"/>
</dbReference>
<gene>
    <name evidence="4" type="ORF">AB0E89_39680</name>
</gene>
<sequence length="287" mass="30947">MTHLHHRARGRPQPRSHRWDQAPEPPVTETGVPFRTRSFTMKIGIIGTGNIGKTLTRRLSAAGHEVKAANSRGPETIEADVLASGGRAVTAAQAVVDVDAVILSIPFARIPQVAPLIAKVPADTVVIDTSNYFPRRDNPIAAIEAGQAESVWVAKLLGRPIVKAWNSIGAESFAHRNKPTGSADRISLPVAADSPRERDLAMVLVEDTGFDAFGAGPLAQSWRQQPGTPAYCTDLTRQELPDALAAADAARSPKRRDLELAVIRERFGPGVQPDAEYLVRLNRAISM</sequence>
<keyword evidence="5" id="KW-1185">Reference proteome</keyword>
<proteinExistence type="predicted"/>
<feature type="compositionally biased region" description="Basic residues" evidence="2">
    <location>
        <begin position="1"/>
        <end position="16"/>
    </location>
</feature>
<dbReference type="PANTHER" id="PTHR21363">
    <property type="entry name" value="PREPHENATE DEHYDROGENASE"/>
    <property type="match status" value="1"/>
</dbReference>
<feature type="domain" description="Pyrroline-5-carboxylate reductase catalytic N-terminal" evidence="3">
    <location>
        <begin position="42"/>
        <end position="132"/>
    </location>
</feature>
<dbReference type="InterPro" id="IPR050812">
    <property type="entry name" value="Preph/Arog_dehydrog"/>
</dbReference>
<dbReference type="PANTHER" id="PTHR21363:SF0">
    <property type="entry name" value="PREPHENATE DEHYDROGENASE [NADP(+)]"/>
    <property type="match status" value="1"/>
</dbReference>
<organism evidence="4 5">
    <name type="scientific">Streptomyces sp. 900129855</name>
    <dbReference type="NCBI Taxonomy" id="3155129"/>
    <lineage>
        <taxon>Bacteria</taxon>
        <taxon>Bacillati</taxon>
        <taxon>Actinomycetota</taxon>
        <taxon>Actinomycetes</taxon>
        <taxon>Kitasatosporales</taxon>
        <taxon>Streptomycetaceae</taxon>
        <taxon>Streptomyces</taxon>
    </lineage>
</organism>
<comment type="caution">
    <text evidence="4">The sequence shown here is derived from an EMBL/GenBank/DDBJ whole genome shotgun (WGS) entry which is preliminary data.</text>
</comment>
<keyword evidence="1" id="KW-0560">Oxidoreductase</keyword>
<feature type="region of interest" description="Disordered" evidence="2">
    <location>
        <begin position="1"/>
        <end position="33"/>
    </location>
</feature>
<evidence type="ECO:0000256" key="2">
    <source>
        <dbReference type="SAM" id="MobiDB-lite"/>
    </source>
</evidence>
<protein>
    <submittedName>
        <fullName evidence="4">NAD(P)-binding domain-containing protein</fullName>
    </submittedName>
</protein>
<accession>A0ABV2ZVJ4</accession>
<evidence type="ECO:0000256" key="1">
    <source>
        <dbReference type="ARBA" id="ARBA00023002"/>
    </source>
</evidence>
<evidence type="ECO:0000259" key="3">
    <source>
        <dbReference type="Pfam" id="PF03807"/>
    </source>
</evidence>